<keyword evidence="2" id="KW-1185">Reference proteome</keyword>
<evidence type="ECO:0000313" key="1">
    <source>
        <dbReference type="EMBL" id="KAJ8926260.1"/>
    </source>
</evidence>
<reference evidence="1" key="1">
    <citation type="journal article" date="2023" name="Insect Mol. Biol.">
        <title>Genome sequencing provides insights into the evolution of gene families encoding plant cell wall-degrading enzymes in longhorned beetles.</title>
        <authorList>
            <person name="Shin N.R."/>
            <person name="Okamura Y."/>
            <person name="Kirsch R."/>
            <person name="Pauchet Y."/>
        </authorList>
    </citation>
    <scope>NUCLEOTIDE SEQUENCE</scope>
    <source>
        <strain evidence="1">RBIC_L_NR</strain>
    </source>
</reference>
<accession>A0AAV8WHL4</accession>
<dbReference type="AlphaFoldDB" id="A0AAV8WHL4"/>
<sequence>MVDIGASGRQSDGGVFKTSTIGNGFENKLFNLPTAKSLCEDGQGYAVPYVLVGDEAFQCRRLVENTFGIMASRFRLFRKPIIATIDNVIKYVQATTCLNNYIINGVNGLQNNLQHYIPPGYVDYEAEDGSLIGGEWRNEPDPISFRNINGAGLGSNRSSLRAAELRKTFANYFVSDEGSINWQWDNI</sequence>
<dbReference type="Proteomes" id="UP001162156">
    <property type="component" value="Unassembled WGS sequence"/>
</dbReference>
<dbReference type="EMBL" id="JANEYF010005962">
    <property type="protein sequence ID" value="KAJ8926260.1"/>
    <property type="molecule type" value="Genomic_DNA"/>
</dbReference>
<evidence type="ECO:0008006" key="3">
    <source>
        <dbReference type="Google" id="ProtNLM"/>
    </source>
</evidence>
<protein>
    <recommendedName>
        <fullName evidence="3">DDE Tnp4 domain-containing protein</fullName>
    </recommendedName>
</protein>
<proteinExistence type="predicted"/>
<evidence type="ECO:0000313" key="2">
    <source>
        <dbReference type="Proteomes" id="UP001162156"/>
    </source>
</evidence>
<organism evidence="1 2">
    <name type="scientific">Rhamnusium bicolor</name>
    <dbReference type="NCBI Taxonomy" id="1586634"/>
    <lineage>
        <taxon>Eukaryota</taxon>
        <taxon>Metazoa</taxon>
        <taxon>Ecdysozoa</taxon>
        <taxon>Arthropoda</taxon>
        <taxon>Hexapoda</taxon>
        <taxon>Insecta</taxon>
        <taxon>Pterygota</taxon>
        <taxon>Neoptera</taxon>
        <taxon>Endopterygota</taxon>
        <taxon>Coleoptera</taxon>
        <taxon>Polyphaga</taxon>
        <taxon>Cucujiformia</taxon>
        <taxon>Chrysomeloidea</taxon>
        <taxon>Cerambycidae</taxon>
        <taxon>Lepturinae</taxon>
        <taxon>Rhagiini</taxon>
        <taxon>Rhamnusium</taxon>
    </lineage>
</organism>
<gene>
    <name evidence="1" type="ORF">NQ314_021381</name>
</gene>
<comment type="caution">
    <text evidence="1">The sequence shown here is derived from an EMBL/GenBank/DDBJ whole genome shotgun (WGS) entry which is preliminary data.</text>
</comment>
<name>A0AAV8WHL4_9CUCU</name>